<evidence type="ECO:0000313" key="2">
    <source>
        <dbReference type="Proteomes" id="UP001348641"/>
    </source>
</evidence>
<dbReference type="Proteomes" id="UP001348641">
    <property type="component" value="Unassembled WGS sequence"/>
</dbReference>
<dbReference type="SUPFAM" id="SSF53756">
    <property type="entry name" value="UDP-Glycosyltransferase/glycogen phosphorylase"/>
    <property type="match status" value="1"/>
</dbReference>
<comment type="caution">
    <text evidence="1">The sequence shown here is derived from an EMBL/GenBank/DDBJ whole genome shotgun (WGS) entry which is preliminary data.</text>
</comment>
<dbReference type="Pfam" id="PF13692">
    <property type="entry name" value="Glyco_trans_1_4"/>
    <property type="match status" value="1"/>
</dbReference>
<accession>A0ABU7KKQ4</accession>
<gene>
    <name evidence="1" type="ORF">Q8A49_05115</name>
</gene>
<organism evidence="1 2">
    <name type="scientific">Nocardiopsis tropica</name>
    <dbReference type="NCBI Taxonomy" id="109330"/>
    <lineage>
        <taxon>Bacteria</taxon>
        <taxon>Bacillati</taxon>
        <taxon>Actinomycetota</taxon>
        <taxon>Actinomycetes</taxon>
        <taxon>Streptosporangiales</taxon>
        <taxon>Nocardiopsidaceae</taxon>
        <taxon>Nocardiopsis</taxon>
    </lineage>
</organism>
<dbReference type="Gene3D" id="3.40.50.2000">
    <property type="entry name" value="Glycogen Phosphorylase B"/>
    <property type="match status" value="1"/>
</dbReference>
<protein>
    <submittedName>
        <fullName evidence="1">Glycosyltransferase family 1 protein</fullName>
    </submittedName>
</protein>
<reference evidence="1 2" key="1">
    <citation type="submission" date="2023-07" db="EMBL/GenBank/DDBJ databases">
        <authorList>
            <person name="Girao M."/>
            <person name="Carvalho M.F."/>
        </authorList>
    </citation>
    <scope>NUCLEOTIDE SEQUENCE [LARGE SCALE GENOMIC DNA]</scope>
    <source>
        <strain evidence="1 2">66/93</strain>
    </source>
</reference>
<proteinExistence type="predicted"/>
<dbReference type="EMBL" id="JAUUCC010000008">
    <property type="protein sequence ID" value="MEE2049871.1"/>
    <property type="molecule type" value="Genomic_DNA"/>
</dbReference>
<evidence type="ECO:0000313" key="1">
    <source>
        <dbReference type="EMBL" id="MEE2049871.1"/>
    </source>
</evidence>
<name>A0ABU7KKQ4_9ACTN</name>
<sequence>MWHVHGSWTTAFLRGGHTCLLPVTPDRGPDGRGRARTWDWPSNAVELPWGEIRDSEPDLVVLQRPHEVELAARLLGRPIGRGLPAVYVEHNTPRDDVPVSRHPLADRDDIPVVHVTRFNDLFWDCGRAPTRVVEHGVPDPGHRYTGEVPRAGVVLNEPLRRWRFTGTDLLPRLAEAAPLDLYGMGVADVPGRLGLPESRLRAHEDLPQSAMHGQLARRRAYAHPLRWTSLGLSLIEAMMLGLPVVALGTTEAYEAVPSGAGVVSTDTGVLAEALRAFNGDRALAARTGAAARRAALDRYGLTRFLDDWDRVLQEVTS</sequence>